<feature type="chain" id="PRO_5046519620" description="Outer membrane protein beta-barrel domain-containing protein" evidence="1">
    <location>
        <begin position="22"/>
        <end position="211"/>
    </location>
</feature>
<organism evidence="2 3">
    <name type="scientific">Aquimarina hainanensis</name>
    <dbReference type="NCBI Taxonomy" id="1578017"/>
    <lineage>
        <taxon>Bacteria</taxon>
        <taxon>Pseudomonadati</taxon>
        <taxon>Bacteroidota</taxon>
        <taxon>Flavobacteriia</taxon>
        <taxon>Flavobacteriales</taxon>
        <taxon>Flavobacteriaceae</taxon>
        <taxon>Aquimarina</taxon>
    </lineage>
</organism>
<protein>
    <recommendedName>
        <fullName evidence="4">Outer membrane protein beta-barrel domain-containing protein</fullName>
    </recommendedName>
</protein>
<name>A0ABW5NDJ9_9FLAO</name>
<sequence>MKTIKVITFLVVAISSYATYAQESKKHEVKIGLGLPSSSLIFKNSIKSADLGKDFRISQGFNKLESDFKSGTGTLYLAYNHSVSERFQLGLFVSYEQIKDDIVERQLVSDRKNLLGKREQEHGTIAIEANYKYLNKDWFKLYSGLGLGFTNVKEDFRSSANSSAVSYKKNENLINFHVTALGVRFGKRLGVSLEAGYGYKGIGNVGISYQF</sequence>
<dbReference type="RefSeq" id="WP_378255313.1">
    <property type="nucleotide sequence ID" value="NZ_JBHSJV010000001.1"/>
</dbReference>
<gene>
    <name evidence="2" type="ORF">ACFSTE_19860</name>
</gene>
<reference evidence="3" key="1">
    <citation type="journal article" date="2019" name="Int. J. Syst. Evol. Microbiol.">
        <title>The Global Catalogue of Microorganisms (GCM) 10K type strain sequencing project: providing services to taxonomists for standard genome sequencing and annotation.</title>
        <authorList>
            <consortium name="The Broad Institute Genomics Platform"/>
            <consortium name="The Broad Institute Genome Sequencing Center for Infectious Disease"/>
            <person name="Wu L."/>
            <person name="Ma J."/>
        </authorList>
    </citation>
    <scope>NUCLEOTIDE SEQUENCE [LARGE SCALE GENOMIC DNA]</scope>
    <source>
        <strain evidence="3">KCTC 42423</strain>
    </source>
</reference>
<keyword evidence="3" id="KW-1185">Reference proteome</keyword>
<feature type="signal peptide" evidence="1">
    <location>
        <begin position="1"/>
        <end position="21"/>
    </location>
</feature>
<evidence type="ECO:0008006" key="4">
    <source>
        <dbReference type="Google" id="ProtNLM"/>
    </source>
</evidence>
<dbReference type="InterPro" id="IPR011250">
    <property type="entry name" value="OMP/PagP_B-barrel"/>
</dbReference>
<dbReference type="EMBL" id="JBHULX010000039">
    <property type="protein sequence ID" value="MFD2593104.1"/>
    <property type="molecule type" value="Genomic_DNA"/>
</dbReference>
<dbReference type="SUPFAM" id="SSF56925">
    <property type="entry name" value="OMPA-like"/>
    <property type="match status" value="1"/>
</dbReference>
<keyword evidence="1" id="KW-0732">Signal</keyword>
<evidence type="ECO:0000313" key="3">
    <source>
        <dbReference type="Proteomes" id="UP001597459"/>
    </source>
</evidence>
<dbReference type="Proteomes" id="UP001597459">
    <property type="component" value="Unassembled WGS sequence"/>
</dbReference>
<comment type="caution">
    <text evidence="2">The sequence shown here is derived from an EMBL/GenBank/DDBJ whole genome shotgun (WGS) entry which is preliminary data.</text>
</comment>
<dbReference type="Gene3D" id="2.40.160.20">
    <property type="match status" value="1"/>
</dbReference>
<accession>A0ABW5NDJ9</accession>
<proteinExistence type="predicted"/>
<evidence type="ECO:0000313" key="2">
    <source>
        <dbReference type="EMBL" id="MFD2593104.1"/>
    </source>
</evidence>
<evidence type="ECO:0000256" key="1">
    <source>
        <dbReference type="SAM" id="SignalP"/>
    </source>
</evidence>